<name>A0AA39D3E2_9EURO</name>
<gene>
    <name evidence="4" type="ORF">H2204_000158</name>
</gene>
<dbReference type="InterPro" id="IPR000868">
    <property type="entry name" value="Isochorismatase-like_dom"/>
</dbReference>
<dbReference type="Pfam" id="PF00857">
    <property type="entry name" value="Isochorismatase"/>
    <property type="match status" value="1"/>
</dbReference>
<evidence type="ECO:0000259" key="3">
    <source>
        <dbReference type="Pfam" id="PF00857"/>
    </source>
</evidence>
<evidence type="ECO:0000313" key="5">
    <source>
        <dbReference type="Proteomes" id="UP001172681"/>
    </source>
</evidence>
<reference evidence="4" key="1">
    <citation type="submission" date="2022-10" db="EMBL/GenBank/DDBJ databases">
        <title>Culturing micro-colonial fungi from biological soil crusts in the Mojave desert and describing Neophaeococcomyces mojavensis, and introducing the new genera and species Taxawa tesnikishii.</title>
        <authorList>
            <person name="Kurbessoian T."/>
            <person name="Stajich J.E."/>
        </authorList>
    </citation>
    <scope>NUCLEOTIDE SEQUENCE</scope>
    <source>
        <strain evidence="4">TK_35</strain>
    </source>
</reference>
<comment type="caution">
    <text evidence="4">The sequence shown here is derived from an EMBL/GenBank/DDBJ whole genome shotgun (WGS) entry which is preliminary data.</text>
</comment>
<dbReference type="Proteomes" id="UP001172681">
    <property type="component" value="Unassembled WGS sequence"/>
</dbReference>
<evidence type="ECO:0000256" key="1">
    <source>
        <dbReference type="ARBA" id="ARBA00006336"/>
    </source>
</evidence>
<dbReference type="InterPro" id="IPR050272">
    <property type="entry name" value="Isochorismatase-like_hydrls"/>
</dbReference>
<keyword evidence="5" id="KW-1185">Reference proteome</keyword>
<dbReference type="EMBL" id="JAPDRN010000001">
    <property type="protein sequence ID" value="KAJ9647529.1"/>
    <property type="molecule type" value="Genomic_DNA"/>
</dbReference>
<organism evidence="4 5">
    <name type="scientific">Knufia peltigerae</name>
    <dbReference type="NCBI Taxonomy" id="1002370"/>
    <lineage>
        <taxon>Eukaryota</taxon>
        <taxon>Fungi</taxon>
        <taxon>Dikarya</taxon>
        <taxon>Ascomycota</taxon>
        <taxon>Pezizomycotina</taxon>
        <taxon>Eurotiomycetes</taxon>
        <taxon>Chaetothyriomycetidae</taxon>
        <taxon>Chaetothyriales</taxon>
        <taxon>Trichomeriaceae</taxon>
        <taxon>Knufia</taxon>
    </lineage>
</organism>
<protein>
    <recommendedName>
        <fullName evidence="3">Isochorismatase-like domain-containing protein</fullName>
    </recommendedName>
</protein>
<sequence>MSTTTTTEPVLLLVDPLNDFVHPKGKLYGLLQESLTATKSLDNMTKLVQGARNAGISIYYGLHQQWEPGKYSGWNHMRPVHQMTDQGHTFGGWGGEILEGFEPNLDNGDVVVSRHWNSSSFKGTDLDYQLRQRDVTHLIMAGMVANTCIESTAREAIELGYKVTLISDATAGFSQALKEAATEIIWPTIVDEVLNTNEWLAKIEKK</sequence>
<dbReference type="GO" id="GO:0016787">
    <property type="term" value="F:hydrolase activity"/>
    <property type="evidence" value="ECO:0007669"/>
    <property type="project" value="UniProtKB-KW"/>
</dbReference>
<dbReference type="AlphaFoldDB" id="A0AA39D3E2"/>
<evidence type="ECO:0000313" key="4">
    <source>
        <dbReference type="EMBL" id="KAJ9647529.1"/>
    </source>
</evidence>
<feature type="domain" description="Isochorismatase-like" evidence="3">
    <location>
        <begin position="10"/>
        <end position="183"/>
    </location>
</feature>
<dbReference type="PANTHER" id="PTHR43540">
    <property type="entry name" value="PEROXYUREIDOACRYLATE/UREIDOACRYLATE AMIDOHYDROLASE-RELATED"/>
    <property type="match status" value="1"/>
</dbReference>
<dbReference type="CDD" id="cd00431">
    <property type="entry name" value="cysteine_hydrolases"/>
    <property type="match status" value="1"/>
</dbReference>
<accession>A0AA39D3E2</accession>
<comment type="similarity">
    <text evidence="1">Belongs to the isochorismatase family.</text>
</comment>
<evidence type="ECO:0000256" key="2">
    <source>
        <dbReference type="ARBA" id="ARBA00022801"/>
    </source>
</evidence>
<dbReference type="InterPro" id="IPR036380">
    <property type="entry name" value="Isochorismatase-like_sf"/>
</dbReference>
<dbReference type="PANTHER" id="PTHR43540:SF16">
    <property type="entry name" value="ISOCHORISMATASE-LIKE DOMAIN-CONTAINING PROTEIN"/>
    <property type="match status" value="1"/>
</dbReference>
<keyword evidence="2" id="KW-0378">Hydrolase</keyword>
<dbReference type="SUPFAM" id="SSF52499">
    <property type="entry name" value="Isochorismatase-like hydrolases"/>
    <property type="match status" value="1"/>
</dbReference>
<proteinExistence type="inferred from homology"/>
<dbReference type="Gene3D" id="3.40.50.850">
    <property type="entry name" value="Isochorismatase-like"/>
    <property type="match status" value="1"/>
</dbReference>